<evidence type="ECO:0000256" key="1">
    <source>
        <dbReference type="SAM" id="Phobius"/>
    </source>
</evidence>
<reference evidence="2" key="1">
    <citation type="submission" date="2020-08" db="EMBL/GenBank/DDBJ databases">
        <title>Plant Genome Project.</title>
        <authorList>
            <person name="Zhang R.-G."/>
        </authorList>
    </citation>
    <scope>NUCLEOTIDE SEQUENCE</scope>
    <source>
        <strain evidence="2">WSP0</strain>
        <tissue evidence="2">Leaf</tissue>
    </source>
</reference>
<evidence type="ECO:0000313" key="2">
    <source>
        <dbReference type="EMBL" id="KAG5534005.1"/>
    </source>
</evidence>
<keyword evidence="1" id="KW-0472">Membrane</keyword>
<keyword evidence="1" id="KW-0812">Transmembrane</keyword>
<dbReference type="EMBL" id="JACTNZ010000009">
    <property type="protein sequence ID" value="KAG5534005.1"/>
    <property type="molecule type" value="Genomic_DNA"/>
</dbReference>
<dbReference type="AlphaFoldDB" id="A0AAV6J3L5"/>
<proteinExistence type="predicted"/>
<evidence type="ECO:0000313" key="3">
    <source>
        <dbReference type="Proteomes" id="UP000823749"/>
    </source>
</evidence>
<dbReference type="PANTHER" id="PTHR34809:SF1">
    <property type="entry name" value="MALTOSE EXCESS PROTEIN 1, CHLOROPLASTIC-RELATED"/>
    <property type="match status" value="1"/>
</dbReference>
<name>A0AAV6J3L5_9ERIC</name>
<dbReference type="PANTHER" id="PTHR34809">
    <property type="entry name" value="MALTOSE EXCESS PROTEIN 1, CHLOROPLASTIC-RELATED"/>
    <property type="match status" value="1"/>
</dbReference>
<accession>A0AAV6J3L5</accession>
<organism evidence="2 3">
    <name type="scientific">Rhododendron griersonianum</name>
    <dbReference type="NCBI Taxonomy" id="479676"/>
    <lineage>
        <taxon>Eukaryota</taxon>
        <taxon>Viridiplantae</taxon>
        <taxon>Streptophyta</taxon>
        <taxon>Embryophyta</taxon>
        <taxon>Tracheophyta</taxon>
        <taxon>Spermatophyta</taxon>
        <taxon>Magnoliopsida</taxon>
        <taxon>eudicotyledons</taxon>
        <taxon>Gunneridae</taxon>
        <taxon>Pentapetalae</taxon>
        <taxon>asterids</taxon>
        <taxon>Ericales</taxon>
        <taxon>Ericaceae</taxon>
        <taxon>Ericoideae</taxon>
        <taxon>Rhodoreae</taxon>
        <taxon>Rhododendron</taxon>
    </lineage>
</organism>
<keyword evidence="1" id="KW-1133">Transmembrane helix</keyword>
<keyword evidence="3" id="KW-1185">Reference proteome</keyword>
<sequence length="73" mass="7927">MAGSLVQLGHLFFTAGGTLYACIGKSLNSISKEFFLAATAGLYIWIGFALWRDTKVYGYSSPLTSIKELIFGL</sequence>
<dbReference type="GO" id="GO:0005363">
    <property type="term" value="F:maltose transmembrane transporter activity"/>
    <property type="evidence" value="ECO:0007669"/>
    <property type="project" value="TreeGrafter"/>
</dbReference>
<feature type="transmembrane region" description="Helical" evidence="1">
    <location>
        <begin position="6"/>
        <end position="22"/>
    </location>
</feature>
<dbReference type="InterPro" id="IPR034628">
    <property type="entry name" value="MEX1/MEX1-like"/>
</dbReference>
<dbReference type="GO" id="GO:0009941">
    <property type="term" value="C:chloroplast envelope"/>
    <property type="evidence" value="ECO:0007669"/>
    <property type="project" value="TreeGrafter"/>
</dbReference>
<gene>
    <name evidence="2" type="ORF">RHGRI_028011</name>
</gene>
<dbReference type="Proteomes" id="UP000823749">
    <property type="component" value="Chromosome 9"/>
</dbReference>
<feature type="transmembrane region" description="Helical" evidence="1">
    <location>
        <begin position="34"/>
        <end position="51"/>
    </location>
</feature>
<comment type="caution">
    <text evidence="2">The sequence shown here is derived from an EMBL/GenBank/DDBJ whole genome shotgun (WGS) entry which is preliminary data.</text>
</comment>
<protein>
    <submittedName>
        <fullName evidence="2">Uncharacterized protein</fullName>
    </submittedName>
</protein>